<organism evidence="1 2">
    <name type="scientific">Choristoneura fumiferana</name>
    <name type="common">Spruce budworm moth</name>
    <name type="synonym">Archips fumiferana</name>
    <dbReference type="NCBI Taxonomy" id="7141"/>
    <lineage>
        <taxon>Eukaryota</taxon>
        <taxon>Metazoa</taxon>
        <taxon>Ecdysozoa</taxon>
        <taxon>Arthropoda</taxon>
        <taxon>Hexapoda</taxon>
        <taxon>Insecta</taxon>
        <taxon>Pterygota</taxon>
        <taxon>Neoptera</taxon>
        <taxon>Endopterygota</taxon>
        <taxon>Lepidoptera</taxon>
        <taxon>Glossata</taxon>
        <taxon>Ditrysia</taxon>
        <taxon>Tortricoidea</taxon>
        <taxon>Tortricidae</taxon>
        <taxon>Tortricinae</taxon>
        <taxon>Choristoneura</taxon>
    </lineage>
</organism>
<dbReference type="EMBL" id="CM046118">
    <property type="protein sequence ID" value="KAI8437942.1"/>
    <property type="molecule type" value="Genomic_DNA"/>
</dbReference>
<evidence type="ECO:0000313" key="1">
    <source>
        <dbReference type="EMBL" id="KAI8437942.1"/>
    </source>
</evidence>
<protein>
    <submittedName>
        <fullName evidence="1">Uncharacterized protein</fullName>
    </submittedName>
</protein>
<reference evidence="1 2" key="1">
    <citation type="journal article" date="2022" name="Genome Biol. Evol.">
        <title>The Spruce Budworm Genome: Reconstructing the Evolutionary History of Antifreeze Proteins.</title>
        <authorList>
            <person name="Beliveau C."/>
            <person name="Gagne P."/>
            <person name="Picq S."/>
            <person name="Vernygora O."/>
            <person name="Keeling C.I."/>
            <person name="Pinkney K."/>
            <person name="Doucet D."/>
            <person name="Wen F."/>
            <person name="Johnston J.S."/>
            <person name="Maaroufi H."/>
            <person name="Boyle B."/>
            <person name="Laroche J."/>
            <person name="Dewar K."/>
            <person name="Juretic N."/>
            <person name="Blackburn G."/>
            <person name="Nisole A."/>
            <person name="Brunet B."/>
            <person name="Brandao M."/>
            <person name="Lumley L."/>
            <person name="Duan J."/>
            <person name="Quan G."/>
            <person name="Lucarotti C.J."/>
            <person name="Roe A.D."/>
            <person name="Sperling F.A.H."/>
            <person name="Levesque R.C."/>
            <person name="Cusson M."/>
        </authorList>
    </citation>
    <scope>NUCLEOTIDE SEQUENCE [LARGE SCALE GENOMIC DNA]</scope>
    <source>
        <strain evidence="1">Glfc:IPQL:Cfum</strain>
    </source>
</reference>
<evidence type="ECO:0000313" key="2">
    <source>
        <dbReference type="Proteomes" id="UP001064048"/>
    </source>
</evidence>
<sequence>MPLASFTFSGSLGLAGIRSRWCAPLRITTAFTEELMLFRMPPGKRKTRGMPLPVLTSKSFAVWSMEPVAARSPFALNWAATTSPPCPQSVARHSPVSGSQILADLSKEPVKEDLQNYENYLAGARARLKLSATLKNIPTPRVKEDLQNYENYLAGARARLKLSATLKNIPTPRFLMYIIETHLADEGELVEQGGGYTFFWKGLASSEPRRLPRGLEMWQGTEEVIMSWN</sequence>
<name>A0ACC0KP71_CHOFU</name>
<gene>
    <name evidence="1" type="ORF">MSG28_010610</name>
</gene>
<proteinExistence type="predicted"/>
<accession>A0ACC0KP71</accession>
<keyword evidence="2" id="KW-1185">Reference proteome</keyword>
<comment type="caution">
    <text evidence="1">The sequence shown here is derived from an EMBL/GenBank/DDBJ whole genome shotgun (WGS) entry which is preliminary data.</text>
</comment>
<dbReference type="Proteomes" id="UP001064048">
    <property type="component" value="Chromosome 18"/>
</dbReference>